<dbReference type="Proteomes" id="UP000014760">
    <property type="component" value="Unassembled WGS sequence"/>
</dbReference>
<dbReference type="Pfam" id="PF15311">
    <property type="entry name" value="HYLS1_C"/>
    <property type="match status" value="1"/>
</dbReference>
<evidence type="ECO:0000256" key="5">
    <source>
        <dbReference type="ARBA" id="ARBA00022794"/>
    </source>
</evidence>
<dbReference type="GO" id="GO:0097730">
    <property type="term" value="C:non-motile cilium"/>
    <property type="evidence" value="ECO:0007669"/>
    <property type="project" value="TreeGrafter"/>
</dbReference>
<sequence>MESYDFSEEEIREQLKKLGFHHVSHERLQLFKKDLAELVSHERSKSSGSLFSNDSNISSPETELASSDQGSSMWTSAPVTSDPDDSSRYELIPSVLDPATTIKKSVQPPCAGSPPCAGGPPQRGGCGRCLRATSGQAEGLQGHRKHFNTVVPANNEQCWIQEKVFIVPGCSLVKVLLYIDKLKSQIVSMAYVVPLQTLLTWMQLVAVATYISLNGVQFVNKLKADLVSGKWTAIFRSLMNELCSLQEDMKAMFIHARPRSAYSACAKQTNRPMLRPESAEPVYRLPEDYLGLKALIRPMSKEPHKQHIHKSDPVSQYQKYKNTWSNHRAPGDKAHKGLRWNVRENMLCQDRVVKKKQPTVYVPNQYTIPSDKKRKNLRWQIRNDLAQGQVPPSAFE</sequence>
<dbReference type="InterPro" id="IPR027918">
    <property type="entry name" value="HYLS1_C_dom"/>
</dbReference>
<dbReference type="GO" id="GO:0060271">
    <property type="term" value="P:cilium assembly"/>
    <property type="evidence" value="ECO:0007669"/>
    <property type="project" value="TreeGrafter"/>
</dbReference>
<dbReference type="AlphaFoldDB" id="R7U0H1"/>
<keyword evidence="12" id="KW-1185">Reference proteome</keyword>
<keyword evidence="4" id="KW-0963">Cytoplasm</keyword>
<evidence type="ECO:0000256" key="6">
    <source>
        <dbReference type="ARBA" id="ARBA00023212"/>
    </source>
</evidence>
<accession>R7U0H1</accession>
<dbReference type="GO" id="GO:0005814">
    <property type="term" value="C:centriole"/>
    <property type="evidence" value="ECO:0007669"/>
    <property type="project" value="UniProtKB-SubCell"/>
</dbReference>
<dbReference type="EnsemblMetazoa" id="CapteT222343">
    <property type="protein sequence ID" value="CapteP222343"/>
    <property type="gene ID" value="CapteG222343"/>
</dbReference>
<protein>
    <recommendedName>
        <fullName evidence="9">Centriolar and ciliogenesis-associated protein HYLS1 C-terminal domain-containing protein</fullName>
    </recommendedName>
</protein>
<evidence type="ECO:0000256" key="4">
    <source>
        <dbReference type="ARBA" id="ARBA00022490"/>
    </source>
</evidence>
<evidence type="ECO:0000256" key="1">
    <source>
        <dbReference type="ARBA" id="ARBA00004114"/>
    </source>
</evidence>
<feature type="region of interest" description="Disordered" evidence="8">
    <location>
        <begin position="43"/>
        <end position="90"/>
    </location>
</feature>
<comment type="similarity">
    <text evidence="3">Belongs to the HYLS1 family.</text>
</comment>
<evidence type="ECO:0000256" key="2">
    <source>
        <dbReference type="ARBA" id="ARBA00004138"/>
    </source>
</evidence>
<gene>
    <name evidence="10" type="ORF">CAPTEDRAFT_222343</name>
</gene>
<keyword evidence="6" id="KW-0206">Cytoskeleton</keyword>
<dbReference type="EMBL" id="KB306824">
    <property type="protein sequence ID" value="ELT99499.1"/>
    <property type="molecule type" value="Genomic_DNA"/>
</dbReference>
<feature type="domain" description="Centriolar and ciliogenesis-associated protein HYLS1 C-terminal" evidence="9">
    <location>
        <begin position="296"/>
        <end position="386"/>
    </location>
</feature>
<evidence type="ECO:0000256" key="8">
    <source>
        <dbReference type="SAM" id="MobiDB-lite"/>
    </source>
</evidence>
<dbReference type="EMBL" id="AMQN01001942">
    <property type="status" value="NOT_ANNOTATED_CDS"/>
    <property type="molecule type" value="Genomic_DNA"/>
</dbReference>
<organism evidence="10">
    <name type="scientific">Capitella teleta</name>
    <name type="common">Polychaete worm</name>
    <dbReference type="NCBI Taxonomy" id="283909"/>
    <lineage>
        <taxon>Eukaryota</taxon>
        <taxon>Metazoa</taxon>
        <taxon>Spiralia</taxon>
        <taxon>Lophotrochozoa</taxon>
        <taxon>Annelida</taxon>
        <taxon>Polychaeta</taxon>
        <taxon>Sedentaria</taxon>
        <taxon>Scolecida</taxon>
        <taxon>Capitellidae</taxon>
        <taxon>Capitella</taxon>
    </lineage>
</organism>
<evidence type="ECO:0000313" key="11">
    <source>
        <dbReference type="EnsemblMetazoa" id="CapteP222343"/>
    </source>
</evidence>
<dbReference type="InterPro" id="IPR052319">
    <property type="entry name" value="Centriolar_ciliogenesis_assoc"/>
</dbReference>
<dbReference type="PANTHER" id="PTHR34174">
    <property type="entry name" value="HYDROLETHALUS SYNDROME PROTEIN 1"/>
    <property type="match status" value="1"/>
</dbReference>
<comment type="subcellular location">
    <subcellularLocation>
        <location evidence="2">Cell projection</location>
        <location evidence="2">Cilium</location>
    </subcellularLocation>
    <subcellularLocation>
        <location evidence="1">Cytoplasm</location>
        <location evidence="1">Cytoskeleton</location>
        <location evidence="1">Microtubule organizing center</location>
        <location evidence="1">Centrosome</location>
        <location evidence="1">Centriole</location>
    </subcellularLocation>
</comment>
<evidence type="ECO:0000259" key="9">
    <source>
        <dbReference type="Pfam" id="PF15311"/>
    </source>
</evidence>
<dbReference type="OMA" id="YDARQEY"/>
<feature type="compositionally biased region" description="Polar residues" evidence="8">
    <location>
        <begin position="46"/>
        <end position="79"/>
    </location>
</feature>
<evidence type="ECO:0000256" key="3">
    <source>
        <dbReference type="ARBA" id="ARBA00010091"/>
    </source>
</evidence>
<name>R7U0H1_CAPTE</name>
<evidence type="ECO:0000313" key="12">
    <source>
        <dbReference type="Proteomes" id="UP000014760"/>
    </source>
</evidence>
<keyword evidence="7" id="KW-0966">Cell projection</keyword>
<evidence type="ECO:0000313" key="10">
    <source>
        <dbReference type="EMBL" id="ELT99499.1"/>
    </source>
</evidence>
<dbReference type="OrthoDB" id="6343432at2759"/>
<reference evidence="11" key="3">
    <citation type="submission" date="2015-06" db="UniProtKB">
        <authorList>
            <consortium name="EnsemblMetazoa"/>
        </authorList>
    </citation>
    <scope>IDENTIFICATION</scope>
</reference>
<proteinExistence type="inferred from homology"/>
<reference evidence="10 12" key="2">
    <citation type="journal article" date="2013" name="Nature">
        <title>Insights into bilaterian evolution from three spiralian genomes.</title>
        <authorList>
            <person name="Simakov O."/>
            <person name="Marletaz F."/>
            <person name="Cho S.J."/>
            <person name="Edsinger-Gonzales E."/>
            <person name="Havlak P."/>
            <person name="Hellsten U."/>
            <person name="Kuo D.H."/>
            <person name="Larsson T."/>
            <person name="Lv J."/>
            <person name="Arendt D."/>
            <person name="Savage R."/>
            <person name="Osoegawa K."/>
            <person name="de Jong P."/>
            <person name="Grimwood J."/>
            <person name="Chapman J.A."/>
            <person name="Shapiro H."/>
            <person name="Aerts A."/>
            <person name="Otillar R.P."/>
            <person name="Terry A.Y."/>
            <person name="Boore J.L."/>
            <person name="Grigoriev I.V."/>
            <person name="Lindberg D.R."/>
            <person name="Seaver E.C."/>
            <person name="Weisblat D.A."/>
            <person name="Putnam N.H."/>
            <person name="Rokhsar D.S."/>
        </authorList>
    </citation>
    <scope>NUCLEOTIDE SEQUENCE</scope>
    <source>
        <strain evidence="10 12">I ESC-2004</strain>
    </source>
</reference>
<dbReference type="PANTHER" id="PTHR34174:SF1">
    <property type="entry name" value="CENTRIOLAR AND CILIOGENESIS-ASSOCIATED PROTEIN HYLS1"/>
    <property type="match status" value="1"/>
</dbReference>
<evidence type="ECO:0000256" key="7">
    <source>
        <dbReference type="ARBA" id="ARBA00023273"/>
    </source>
</evidence>
<dbReference type="HOGENOM" id="CLU_696871_0_0_1"/>
<reference evidence="12" key="1">
    <citation type="submission" date="2012-12" db="EMBL/GenBank/DDBJ databases">
        <authorList>
            <person name="Hellsten U."/>
            <person name="Grimwood J."/>
            <person name="Chapman J.A."/>
            <person name="Shapiro H."/>
            <person name="Aerts A."/>
            <person name="Otillar R.P."/>
            <person name="Terry A.Y."/>
            <person name="Boore J.L."/>
            <person name="Simakov O."/>
            <person name="Marletaz F."/>
            <person name="Cho S.-J."/>
            <person name="Edsinger-Gonzales E."/>
            <person name="Havlak P."/>
            <person name="Kuo D.-H."/>
            <person name="Larsson T."/>
            <person name="Lv J."/>
            <person name="Arendt D."/>
            <person name="Savage R."/>
            <person name="Osoegawa K."/>
            <person name="de Jong P."/>
            <person name="Lindberg D.R."/>
            <person name="Seaver E.C."/>
            <person name="Weisblat D.A."/>
            <person name="Putnam N.H."/>
            <person name="Grigoriev I.V."/>
            <person name="Rokhsar D.S."/>
        </authorList>
    </citation>
    <scope>NUCLEOTIDE SEQUENCE</scope>
    <source>
        <strain evidence="12">I ESC-2004</strain>
    </source>
</reference>
<keyword evidence="5" id="KW-0970">Cilium biogenesis/degradation</keyword>